<dbReference type="GO" id="GO:0005634">
    <property type="term" value="C:nucleus"/>
    <property type="evidence" value="ECO:0007669"/>
    <property type="project" value="UniProtKB-SubCell"/>
</dbReference>
<reference evidence="9 10" key="1">
    <citation type="journal article" date="2020" name="bioRxiv">
        <title>Sequence and annotation of 42 cannabis genomes reveals extensive copy number variation in cannabinoid synthesis and pathogen resistance genes.</title>
        <authorList>
            <person name="Mckernan K.J."/>
            <person name="Helbert Y."/>
            <person name="Kane L.T."/>
            <person name="Ebling H."/>
            <person name="Zhang L."/>
            <person name="Liu B."/>
            <person name="Eaton Z."/>
            <person name="Mclaughlin S."/>
            <person name="Kingan S."/>
            <person name="Baybayan P."/>
            <person name="Concepcion G."/>
            <person name="Jordan M."/>
            <person name="Riva A."/>
            <person name="Barbazuk W."/>
            <person name="Harkins T."/>
        </authorList>
    </citation>
    <scope>NUCLEOTIDE SEQUENCE [LARGE SCALE GENOMIC DNA]</scope>
    <source>
        <strain evidence="10">cv. Jamaican Lion 4</strain>
        <tissue evidence="9">Leaf</tissue>
    </source>
</reference>
<evidence type="ECO:0000256" key="5">
    <source>
        <dbReference type="ARBA" id="ARBA00023163"/>
    </source>
</evidence>
<keyword evidence="4" id="KW-0238">DNA-binding</keyword>
<dbReference type="AlphaFoldDB" id="A0A7J6HWF9"/>
<evidence type="ECO:0000259" key="7">
    <source>
        <dbReference type="PROSITE" id="PS50090"/>
    </source>
</evidence>
<evidence type="ECO:0000256" key="6">
    <source>
        <dbReference type="ARBA" id="ARBA00023242"/>
    </source>
</evidence>
<keyword evidence="10" id="KW-1185">Reference proteome</keyword>
<dbReference type="PANTHER" id="PTHR47997:SF87">
    <property type="entry name" value="TRANSCRIPTION FACTOR MYB26"/>
    <property type="match status" value="1"/>
</dbReference>
<organism evidence="9 10">
    <name type="scientific">Cannabis sativa</name>
    <name type="common">Hemp</name>
    <name type="synonym">Marijuana</name>
    <dbReference type="NCBI Taxonomy" id="3483"/>
    <lineage>
        <taxon>Eukaryota</taxon>
        <taxon>Viridiplantae</taxon>
        <taxon>Streptophyta</taxon>
        <taxon>Embryophyta</taxon>
        <taxon>Tracheophyta</taxon>
        <taxon>Spermatophyta</taxon>
        <taxon>Magnoliopsida</taxon>
        <taxon>eudicotyledons</taxon>
        <taxon>Gunneridae</taxon>
        <taxon>Pentapetalae</taxon>
        <taxon>rosids</taxon>
        <taxon>fabids</taxon>
        <taxon>Rosales</taxon>
        <taxon>Cannabaceae</taxon>
        <taxon>Cannabis</taxon>
    </lineage>
</organism>
<dbReference type="CDD" id="cd00167">
    <property type="entry name" value="SANT"/>
    <property type="match status" value="1"/>
</dbReference>
<comment type="subcellular location">
    <subcellularLocation>
        <location evidence="1">Nucleus</location>
    </subcellularLocation>
</comment>
<dbReference type="PROSITE" id="PS50090">
    <property type="entry name" value="MYB_LIKE"/>
    <property type="match status" value="1"/>
</dbReference>
<keyword evidence="2" id="KW-0677">Repeat</keyword>
<dbReference type="Pfam" id="PF00249">
    <property type="entry name" value="Myb_DNA-binding"/>
    <property type="match status" value="1"/>
</dbReference>
<name>A0A7J6HWF9_CANSA</name>
<evidence type="ECO:0000313" key="9">
    <source>
        <dbReference type="EMBL" id="KAF4399315.1"/>
    </source>
</evidence>
<dbReference type="InterPro" id="IPR017930">
    <property type="entry name" value="Myb_dom"/>
</dbReference>
<dbReference type="SUPFAM" id="SSF46689">
    <property type="entry name" value="Homeodomain-like"/>
    <property type="match status" value="1"/>
</dbReference>
<evidence type="ECO:0000256" key="4">
    <source>
        <dbReference type="ARBA" id="ARBA00023125"/>
    </source>
</evidence>
<proteinExistence type="predicted"/>
<gene>
    <name evidence="9" type="ORF">G4B88_022398</name>
</gene>
<sequence>MLDCISIFILIYKWAQIAKHLPGRTDNEVKNFWNSSIKKKLLSGHDNHLHHHHHIIPAAALTSFSDHIHFPNTITPSAFSGDHYHNHDQTSSLFTFTAGSNPNNNILTSHQSQPNHHEQQQLSLLDQNLSAAADIMINDNYNHHHHVVEDKPELIIDPNMMILSSAYNDHENTLMAAPSISMPKLCDDMVDHMGSLCSTAPLTLAASASSRSAVVVSSFQDSNCVPNVITSQTSEYNNIDAMMIMSSLPLSSSSSTLSSPSSCISALSTPLPNVCNVRSSTRNLIVKNINDSFSLDLFPLFQRYDAKTSSYNNRCQYLWTLKSTRGSL</sequence>
<dbReference type="InterPro" id="IPR009057">
    <property type="entry name" value="Homeodomain-like_sf"/>
</dbReference>
<keyword evidence="3" id="KW-0805">Transcription regulation</keyword>
<dbReference type="GO" id="GO:0003677">
    <property type="term" value="F:DNA binding"/>
    <property type="evidence" value="ECO:0007669"/>
    <property type="project" value="UniProtKB-KW"/>
</dbReference>
<evidence type="ECO:0000313" key="10">
    <source>
        <dbReference type="Proteomes" id="UP000583929"/>
    </source>
</evidence>
<accession>A0A7J6HWF9</accession>
<dbReference type="PANTHER" id="PTHR47997">
    <property type="entry name" value="MYB DOMAIN PROTEIN 55"/>
    <property type="match status" value="1"/>
</dbReference>
<dbReference type="EMBL" id="JAATIQ010000021">
    <property type="protein sequence ID" value="KAF4399315.1"/>
    <property type="molecule type" value="Genomic_DNA"/>
</dbReference>
<dbReference type="InterPro" id="IPR051953">
    <property type="entry name" value="Plant_SW-associated_TFs"/>
</dbReference>
<dbReference type="InterPro" id="IPR001005">
    <property type="entry name" value="SANT/Myb"/>
</dbReference>
<protein>
    <submittedName>
        <fullName evidence="9">Uncharacterized protein</fullName>
    </submittedName>
</protein>
<keyword evidence="5" id="KW-0804">Transcription</keyword>
<evidence type="ECO:0000256" key="3">
    <source>
        <dbReference type="ARBA" id="ARBA00023015"/>
    </source>
</evidence>
<evidence type="ECO:0000259" key="8">
    <source>
        <dbReference type="PROSITE" id="PS51294"/>
    </source>
</evidence>
<evidence type="ECO:0000256" key="2">
    <source>
        <dbReference type="ARBA" id="ARBA00022737"/>
    </source>
</evidence>
<keyword evidence="6" id="KW-0539">Nucleus</keyword>
<comment type="caution">
    <text evidence="9">The sequence shown here is derived from an EMBL/GenBank/DDBJ whole genome shotgun (WGS) entry which is preliminary data.</text>
</comment>
<feature type="domain" description="HTH myb-type" evidence="8">
    <location>
        <begin position="13"/>
        <end position="41"/>
    </location>
</feature>
<dbReference type="PROSITE" id="PS51294">
    <property type="entry name" value="HTH_MYB"/>
    <property type="match status" value="1"/>
</dbReference>
<dbReference type="Gene3D" id="1.10.10.60">
    <property type="entry name" value="Homeodomain-like"/>
    <property type="match status" value="1"/>
</dbReference>
<dbReference type="Proteomes" id="UP000583929">
    <property type="component" value="Unassembled WGS sequence"/>
</dbReference>
<feature type="domain" description="Myb-like" evidence="7">
    <location>
        <begin position="13"/>
        <end position="37"/>
    </location>
</feature>
<evidence type="ECO:0000256" key="1">
    <source>
        <dbReference type="ARBA" id="ARBA00004123"/>
    </source>
</evidence>